<comment type="caution">
    <text evidence="1">The sequence shown here is derived from an EMBL/GenBank/DDBJ whole genome shotgun (WGS) entry which is preliminary data.</text>
</comment>
<keyword evidence="2" id="KW-1185">Reference proteome</keyword>
<dbReference type="GO" id="GO:0003677">
    <property type="term" value="F:DNA binding"/>
    <property type="evidence" value="ECO:0007669"/>
    <property type="project" value="UniProtKB-KW"/>
</dbReference>
<dbReference type="AlphaFoldDB" id="A0A9X5HB44"/>
<evidence type="ECO:0000313" key="2">
    <source>
        <dbReference type="Proteomes" id="UP000471745"/>
    </source>
</evidence>
<feature type="non-terminal residue" evidence="1">
    <location>
        <position position="1"/>
    </location>
</feature>
<dbReference type="EMBL" id="JAAGNA010000459">
    <property type="protein sequence ID" value="NEC49487.1"/>
    <property type="molecule type" value="Genomic_DNA"/>
</dbReference>
<gene>
    <name evidence="1" type="ORF">G3I18_13010</name>
</gene>
<accession>A0A9X5HB44</accession>
<proteinExistence type="predicted"/>
<feature type="non-terminal residue" evidence="1">
    <location>
        <position position="100"/>
    </location>
</feature>
<name>A0A9X5HB44_9ACTN</name>
<organism evidence="1 2">
    <name type="scientific">Actinospica acidiphila</name>
    <dbReference type="NCBI Taxonomy" id="304899"/>
    <lineage>
        <taxon>Bacteria</taxon>
        <taxon>Bacillati</taxon>
        <taxon>Actinomycetota</taxon>
        <taxon>Actinomycetes</taxon>
        <taxon>Catenulisporales</taxon>
        <taxon>Actinospicaceae</taxon>
        <taxon>Actinospica</taxon>
    </lineage>
</organism>
<keyword evidence="1" id="KW-0238">DNA-binding</keyword>
<sequence length="100" mass="10436">RTTEPVPPPVEAAAAHRPQMVDATAAGQAYTALATVEELLKDWHEGGPGVLRAGGLSVRDLKRTAVALDVPEPVAAFWVELAYAAGLLASDGEADERYAA</sequence>
<reference evidence="1 2" key="1">
    <citation type="submission" date="2020-01" db="EMBL/GenBank/DDBJ databases">
        <title>Insect and environment-associated Actinomycetes.</title>
        <authorList>
            <person name="Currrie C."/>
            <person name="Chevrette M."/>
            <person name="Carlson C."/>
            <person name="Stubbendieck R."/>
            <person name="Wendt-Pienkowski E."/>
        </authorList>
    </citation>
    <scope>NUCLEOTIDE SEQUENCE [LARGE SCALE GENOMIC DNA]</scope>
    <source>
        <strain evidence="1 2">SID8189</strain>
    </source>
</reference>
<protein>
    <submittedName>
        <fullName evidence="1">DNA-binding protein</fullName>
    </submittedName>
</protein>
<evidence type="ECO:0000313" key="1">
    <source>
        <dbReference type="EMBL" id="NEC49487.1"/>
    </source>
</evidence>
<dbReference type="Proteomes" id="UP000471745">
    <property type="component" value="Unassembled WGS sequence"/>
</dbReference>